<dbReference type="PROSITE" id="PS51186">
    <property type="entry name" value="GNAT"/>
    <property type="match status" value="1"/>
</dbReference>
<keyword evidence="5" id="KW-1185">Reference proteome</keyword>
<dbReference type="NCBIfam" id="NF002959">
    <property type="entry name" value="PRK03624.1"/>
    <property type="match status" value="1"/>
</dbReference>
<evidence type="ECO:0000256" key="2">
    <source>
        <dbReference type="ARBA" id="ARBA00023315"/>
    </source>
</evidence>
<feature type="domain" description="N-acetyltransferase" evidence="3">
    <location>
        <begin position="15"/>
        <end position="154"/>
    </location>
</feature>
<dbReference type="EMBL" id="JBHLVX010000018">
    <property type="protein sequence ID" value="MFC0267375.1"/>
    <property type="molecule type" value="Genomic_DNA"/>
</dbReference>
<dbReference type="SUPFAM" id="SSF55729">
    <property type="entry name" value="Acyl-CoA N-acyltransferases (Nat)"/>
    <property type="match status" value="1"/>
</dbReference>
<gene>
    <name evidence="4" type="ORF">ACFFHW_05090</name>
</gene>
<evidence type="ECO:0000256" key="1">
    <source>
        <dbReference type="ARBA" id="ARBA00022679"/>
    </source>
</evidence>
<dbReference type="InterPro" id="IPR050832">
    <property type="entry name" value="Bact_Acetyltransf"/>
</dbReference>
<dbReference type="Gene3D" id="3.40.630.30">
    <property type="match status" value="1"/>
</dbReference>
<dbReference type="CDD" id="cd04301">
    <property type="entry name" value="NAT_SF"/>
    <property type="match status" value="1"/>
</dbReference>
<evidence type="ECO:0000313" key="4">
    <source>
        <dbReference type="EMBL" id="MFC0267375.1"/>
    </source>
</evidence>
<comment type="caution">
    <text evidence="4">The sequence shown here is derived from an EMBL/GenBank/DDBJ whole genome shotgun (WGS) entry which is preliminary data.</text>
</comment>
<protein>
    <submittedName>
        <fullName evidence="4">GNAT family acetyltransferase</fullName>
        <ecNumber evidence="4">2.3.1.-</ecNumber>
    </submittedName>
</protein>
<accession>A0ABV6G146</accession>
<proteinExistence type="predicted"/>
<keyword evidence="1 4" id="KW-0808">Transferase</keyword>
<dbReference type="EC" id="2.3.1.-" evidence="4"/>
<dbReference type="Pfam" id="PF00583">
    <property type="entry name" value="Acetyltransf_1"/>
    <property type="match status" value="1"/>
</dbReference>
<organism evidence="4 5">
    <name type="scientific">Kushneria aurantia</name>
    <dbReference type="NCBI Taxonomy" id="504092"/>
    <lineage>
        <taxon>Bacteria</taxon>
        <taxon>Pseudomonadati</taxon>
        <taxon>Pseudomonadota</taxon>
        <taxon>Gammaproteobacteria</taxon>
        <taxon>Oceanospirillales</taxon>
        <taxon>Halomonadaceae</taxon>
        <taxon>Kushneria</taxon>
    </lineage>
</organism>
<evidence type="ECO:0000313" key="5">
    <source>
        <dbReference type="Proteomes" id="UP001589814"/>
    </source>
</evidence>
<sequence>MVALATAFRPRRPFFAHSPFRREERDAVIALWQRCELTRPWNDPVRDIERKLSEDPALLLIGADELDRPIASAMVGYDGHRGWLYYLAVDTQWRGRGYGRALVERAETLLIERGCPKLMLMVRQGQPSLERYYHQLGFSDSETVTLGKRLIRDE</sequence>
<dbReference type="InterPro" id="IPR016181">
    <property type="entry name" value="Acyl_CoA_acyltransferase"/>
</dbReference>
<dbReference type="RefSeq" id="WP_380059607.1">
    <property type="nucleotide sequence ID" value="NZ_JBHLVX010000018.1"/>
</dbReference>
<dbReference type="PANTHER" id="PTHR43877">
    <property type="entry name" value="AMINOALKYLPHOSPHONATE N-ACETYLTRANSFERASE-RELATED-RELATED"/>
    <property type="match status" value="1"/>
</dbReference>
<keyword evidence="2 4" id="KW-0012">Acyltransferase</keyword>
<name>A0ABV6G146_9GAMM</name>
<reference evidence="4 5" key="1">
    <citation type="submission" date="2024-09" db="EMBL/GenBank/DDBJ databases">
        <authorList>
            <person name="Sun Q."/>
            <person name="Mori K."/>
        </authorList>
    </citation>
    <scope>NUCLEOTIDE SEQUENCE [LARGE SCALE GENOMIC DNA]</scope>
    <source>
        <strain evidence="4 5">CCM 7415</strain>
    </source>
</reference>
<dbReference type="GO" id="GO:0016746">
    <property type="term" value="F:acyltransferase activity"/>
    <property type="evidence" value="ECO:0007669"/>
    <property type="project" value="UniProtKB-KW"/>
</dbReference>
<evidence type="ECO:0000259" key="3">
    <source>
        <dbReference type="PROSITE" id="PS51186"/>
    </source>
</evidence>
<dbReference type="Proteomes" id="UP001589814">
    <property type="component" value="Unassembled WGS sequence"/>
</dbReference>
<dbReference type="InterPro" id="IPR000182">
    <property type="entry name" value="GNAT_dom"/>
</dbReference>